<dbReference type="EMBL" id="JAYMYR010000011">
    <property type="protein sequence ID" value="KAK7333243.1"/>
    <property type="molecule type" value="Genomic_DNA"/>
</dbReference>
<sequence>MNETCASSIEVKRMTLFSCSCCGLLSHCLDEALLYSDIENQSHLHVILGVLRFASVNVFVLPRSKENRVGDYDWHIPVKLQLAMDLEWF</sequence>
<dbReference type="AlphaFoldDB" id="A0AAN9QJ22"/>
<organism evidence="1 2">
    <name type="scientific">Phaseolus coccineus</name>
    <name type="common">Scarlet runner bean</name>
    <name type="synonym">Phaseolus multiflorus</name>
    <dbReference type="NCBI Taxonomy" id="3886"/>
    <lineage>
        <taxon>Eukaryota</taxon>
        <taxon>Viridiplantae</taxon>
        <taxon>Streptophyta</taxon>
        <taxon>Embryophyta</taxon>
        <taxon>Tracheophyta</taxon>
        <taxon>Spermatophyta</taxon>
        <taxon>Magnoliopsida</taxon>
        <taxon>eudicotyledons</taxon>
        <taxon>Gunneridae</taxon>
        <taxon>Pentapetalae</taxon>
        <taxon>rosids</taxon>
        <taxon>fabids</taxon>
        <taxon>Fabales</taxon>
        <taxon>Fabaceae</taxon>
        <taxon>Papilionoideae</taxon>
        <taxon>50 kb inversion clade</taxon>
        <taxon>NPAAA clade</taxon>
        <taxon>indigoferoid/millettioid clade</taxon>
        <taxon>Phaseoleae</taxon>
        <taxon>Phaseolus</taxon>
    </lineage>
</organism>
<name>A0AAN9QJ22_PHACN</name>
<evidence type="ECO:0000313" key="1">
    <source>
        <dbReference type="EMBL" id="KAK7333243.1"/>
    </source>
</evidence>
<reference evidence="1 2" key="1">
    <citation type="submission" date="2024-01" db="EMBL/GenBank/DDBJ databases">
        <title>The genomes of 5 underutilized Papilionoideae crops provide insights into root nodulation and disease resistanc.</title>
        <authorList>
            <person name="Jiang F."/>
        </authorList>
    </citation>
    <scope>NUCLEOTIDE SEQUENCE [LARGE SCALE GENOMIC DNA]</scope>
    <source>
        <strain evidence="1">JINMINGXINNONG_FW02</strain>
        <tissue evidence="1">Leaves</tissue>
    </source>
</reference>
<protein>
    <submittedName>
        <fullName evidence="1">Uncharacterized protein</fullName>
    </submittedName>
</protein>
<evidence type="ECO:0000313" key="2">
    <source>
        <dbReference type="Proteomes" id="UP001374584"/>
    </source>
</evidence>
<dbReference type="Proteomes" id="UP001374584">
    <property type="component" value="Unassembled WGS sequence"/>
</dbReference>
<proteinExistence type="predicted"/>
<keyword evidence="2" id="KW-1185">Reference proteome</keyword>
<accession>A0AAN9QJ22</accession>
<gene>
    <name evidence="1" type="ORF">VNO80_30008</name>
</gene>
<comment type="caution">
    <text evidence="1">The sequence shown here is derived from an EMBL/GenBank/DDBJ whole genome shotgun (WGS) entry which is preliminary data.</text>
</comment>